<comment type="caution">
    <text evidence="1">The sequence shown here is derived from an EMBL/GenBank/DDBJ whole genome shotgun (WGS) entry which is preliminary data.</text>
</comment>
<evidence type="ECO:0000313" key="1">
    <source>
        <dbReference type="EMBL" id="KXK67021.1"/>
    </source>
</evidence>
<name>A0A136Q8M7_9FIRM</name>
<proteinExistence type="predicted"/>
<protein>
    <submittedName>
        <fullName evidence="1">Uncharacterized protein</fullName>
    </submittedName>
</protein>
<sequence>MSVIYRLKKGGHTAVTDDADKKDQFIKLGFVLQKEEKKESKKKEAE</sequence>
<reference evidence="1 2" key="1">
    <citation type="submission" date="2016-02" db="EMBL/GenBank/DDBJ databases">
        <authorList>
            <person name="Wen L."/>
            <person name="He K."/>
            <person name="Yang H."/>
        </authorList>
    </citation>
    <scope>NUCLEOTIDE SEQUENCE [LARGE SCALE GENOMIC DNA]</scope>
    <source>
        <strain evidence="1 2">DSM 22607</strain>
    </source>
</reference>
<dbReference type="RefSeq" id="WP_156515135.1">
    <property type="nucleotide sequence ID" value="NZ_CABMOF010000023.1"/>
</dbReference>
<gene>
    <name evidence="1" type="ORF">HMPREF3293_00116</name>
</gene>
<keyword evidence="2" id="KW-1185">Reference proteome</keyword>
<dbReference type="AlphaFoldDB" id="A0A136Q8M7"/>
<organism evidence="1 2">
    <name type="scientific">Christensenella minuta</name>
    <dbReference type="NCBI Taxonomy" id="626937"/>
    <lineage>
        <taxon>Bacteria</taxon>
        <taxon>Bacillati</taxon>
        <taxon>Bacillota</taxon>
        <taxon>Clostridia</taxon>
        <taxon>Christensenellales</taxon>
        <taxon>Christensenellaceae</taxon>
        <taxon>Christensenella</taxon>
    </lineage>
</organism>
<accession>A0A136Q8M7</accession>
<dbReference type="STRING" id="626937.HMPREF3293_00116"/>
<evidence type="ECO:0000313" key="2">
    <source>
        <dbReference type="Proteomes" id="UP000070366"/>
    </source>
</evidence>
<dbReference type="Proteomes" id="UP000070366">
    <property type="component" value="Unassembled WGS sequence"/>
</dbReference>
<dbReference type="EMBL" id="LSZW01000006">
    <property type="protein sequence ID" value="KXK67021.1"/>
    <property type="molecule type" value="Genomic_DNA"/>
</dbReference>